<evidence type="ECO:0000259" key="8">
    <source>
        <dbReference type="Pfam" id="PF10568"/>
    </source>
</evidence>
<dbReference type="GO" id="GO:0015031">
    <property type="term" value="P:protein transport"/>
    <property type="evidence" value="ECO:0007669"/>
    <property type="project" value="UniProtKB-KW"/>
</dbReference>
<comment type="subcellular location">
    <subcellularLocation>
        <location evidence="1">Mitochondrion outer membrane</location>
    </subcellularLocation>
</comment>
<feature type="domain" description="Metaxin glutathione S-transferase" evidence="9">
    <location>
        <begin position="218"/>
        <end position="264"/>
    </location>
</feature>
<dbReference type="PANTHER" id="PTHR12289">
    <property type="entry name" value="METAXIN RELATED"/>
    <property type="match status" value="1"/>
</dbReference>
<evidence type="ECO:0000256" key="1">
    <source>
        <dbReference type="ARBA" id="ARBA00004294"/>
    </source>
</evidence>
<evidence type="ECO:0000313" key="10">
    <source>
        <dbReference type="EMBL" id="PBC26733.1"/>
    </source>
</evidence>
<dbReference type="SUPFAM" id="SSF47616">
    <property type="entry name" value="GST C-terminal domain-like"/>
    <property type="match status" value="1"/>
</dbReference>
<gene>
    <name evidence="10" type="ORF">APICC_04429</name>
</gene>
<accession>A0A2A3E4R1</accession>
<keyword evidence="7" id="KW-0472">Membrane</keyword>
<evidence type="ECO:0000256" key="2">
    <source>
        <dbReference type="ARBA" id="ARBA00009170"/>
    </source>
</evidence>
<dbReference type="InterPro" id="IPR050931">
    <property type="entry name" value="Mito_Protein_Transport_Metaxin"/>
</dbReference>
<keyword evidence="4" id="KW-1000">Mitochondrion outer membrane</keyword>
<dbReference type="InterPro" id="IPR036282">
    <property type="entry name" value="Glutathione-S-Trfase_C_sf"/>
</dbReference>
<evidence type="ECO:0000256" key="3">
    <source>
        <dbReference type="ARBA" id="ARBA00022448"/>
    </source>
</evidence>
<comment type="similarity">
    <text evidence="2">Belongs to the metaxin family.</text>
</comment>
<dbReference type="STRING" id="94128.A0A2A3E4R1"/>
<dbReference type="InterPro" id="IPR019564">
    <property type="entry name" value="Sam37/metaxin_N"/>
</dbReference>
<feature type="domain" description="Mitochondrial outer membrane transport complex Sam37/metaxin N-terminal" evidence="8">
    <location>
        <begin position="43"/>
        <end position="164"/>
    </location>
</feature>
<keyword evidence="5" id="KW-0653">Protein transport</keyword>
<dbReference type="GO" id="GO:0001401">
    <property type="term" value="C:SAM complex"/>
    <property type="evidence" value="ECO:0007669"/>
    <property type="project" value="InterPro"/>
</dbReference>
<evidence type="ECO:0000256" key="4">
    <source>
        <dbReference type="ARBA" id="ARBA00022787"/>
    </source>
</evidence>
<keyword evidence="6" id="KW-0496">Mitochondrion</keyword>
<keyword evidence="11" id="KW-1185">Reference proteome</keyword>
<proteinExistence type="inferred from homology"/>
<sequence length="315" mass="35910">MPCPLLADSITLELEAQEPWPQEIILYQPYEVEQILLPDNANCLAVQAFLKMCGIDFQIEPRSNAEYMSPSGRVPFIKCGAFLIPEFDNIVSFIGNKGTSLSDHLTANCKADMRAYMSLVNNVFVNAELYICWVDELTLNEVTKVRHGSVYPWPLNHFLNWQKRKEVIKKLNVLGWYNKTIEEVCEEVKNCCTALSERLEGSDYFSGDNMLIIICFWKRPTEVDALVYGHVYALTSTNPLPSTVQEIALTIQEFPKLLEHTSRIDRNYLNRTECPVGDFEVSASSSKKTLWNYSDSIEALPPLSDDSFEILFLNP</sequence>
<dbReference type="Pfam" id="PF17171">
    <property type="entry name" value="GST_C_6"/>
    <property type="match status" value="1"/>
</dbReference>
<dbReference type="Proteomes" id="UP000242457">
    <property type="component" value="Unassembled WGS sequence"/>
</dbReference>
<dbReference type="OrthoDB" id="198787at2759"/>
<dbReference type="InterPro" id="IPR033468">
    <property type="entry name" value="Metaxin_GST"/>
</dbReference>
<evidence type="ECO:0000256" key="7">
    <source>
        <dbReference type="ARBA" id="ARBA00023136"/>
    </source>
</evidence>
<evidence type="ECO:0000313" key="11">
    <source>
        <dbReference type="Proteomes" id="UP000242457"/>
    </source>
</evidence>
<organism evidence="10 11">
    <name type="scientific">Apis cerana cerana</name>
    <name type="common">Oriental honeybee</name>
    <dbReference type="NCBI Taxonomy" id="94128"/>
    <lineage>
        <taxon>Eukaryota</taxon>
        <taxon>Metazoa</taxon>
        <taxon>Ecdysozoa</taxon>
        <taxon>Arthropoda</taxon>
        <taxon>Hexapoda</taxon>
        <taxon>Insecta</taxon>
        <taxon>Pterygota</taxon>
        <taxon>Neoptera</taxon>
        <taxon>Endopterygota</taxon>
        <taxon>Hymenoptera</taxon>
        <taxon>Apocrita</taxon>
        <taxon>Aculeata</taxon>
        <taxon>Apoidea</taxon>
        <taxon>Anthophila</taxon>
        <taxon>Apidae</taxon>
        <taxon>Apis</taxon>
    </lineage>
</organism>
<evidence type="ECO:0000259" key="9">
    <source>
        <dbReference type="Pfam" id="PF17171"/>
    </source>
</evidence>
<name>A0A2A3E4R1_APICC</name>
<protein>
    <submittedName>
        <fullName evidence="10">Metaxin-2</fullName>
    </submittedName>
</protein>
<dbReference type="PANTHER" id="PTHR12289:SF38">
    <property type="entry name" value="METAXIN-2"/>
    <property type="match status" value="1"/>
</dbReference>
<evidence type="ECO:0000256" key="6">
    <source>
        <dbReference type="ARBA" id="ARBA00023128"/>
    </source>
</evidence>
<evidence type="ECO:0000256" key="5">
    <source>
        <dbReference type="ARBA" id="ARBA00022927"/>
    </source>
</evidence>
<dbReference type="GO" id="GO:0007005">
    <property type="term" value="P:mitochondrion organization"/>
    <property type="evidence" value="ECO:0007669"/>
    <property type="project" value="TreeGrafter"/>
</dbReference>
<dbReference type="AlphaFoldDB" id="A0A2A3E4R1"/>
<keyword evidence="3" id="KW-0813">Transport</keyword>
<dbReference type="Pfam" id="PF10568">
    <property type="entry name" value="Tom37"/>
    <property type="match status" value="1"/>
</dbReference>
<dbReference type="CDD" id="cd03211">
    <property type="entry name" value="GST_C_Metaxin2"/>
    <property type="match status" value="1"/>
</dbReference>
<reference evidence="10 11" key="1">
    <citation type="submission" date="2014-07" db="EMBL/GenBank/DDBJ databases">
        <title>Genomic and transcriptomic analysis on Apis cerana provide comprehensive insights into honey bee biology.</title>
        <authorList>
            <person name="Diao Q."/>
            <person name="Sun L."/>
            <person name="Zheng H."/>
            <person name="Zheng H."/>
            <person name="Xu S."/>
            <person name="Wang S."/>
            <person name="Zeng Z."/>
            <person name="Hu F."/>
            <person name="Su S."/>
            <person name="Wu J."/>
        </authorList>
    </citation>
    <scope>NUCLEOTIDE SEQUENCE [LARGE SCALE GENOMIC DNA]</scope>
    <source>
        <tissue evidence="10">Pupae without intestine</tissue>
    </source>
</reference>
<dbReference type="EMBL" id="KZ288371">
    <property type="protein sequence ID" value="PBC26733.1"/>
    <property type="molecule type" value="Genomic_DNA"/>
</dbReference>